<gene>
    <name evidence="2" type="ORF">SAMN05660866_01275</name>
</gene>
<dbReference type="Pfam" id="PF13492">
    <property type="entry name" value="GAF_3"/>
    <property type="match status" value="1"/>
</dbReference>
<dbReference type="PROSITE" id="PS50125">
    <property type="entry name" value="GUANYLATE_CYCLASE_2"/>
    <property type="match status" value="1"/>
</dbReference>
<dbReference type="Pfam" id="PF00211">
    <property type="entry name" value="Guanylate_cyc"/>
    <property type="match status" value="1"/>
</dbReference>
<dbReference type="Gene3D" id="3.30.70.1230">
    <property type="entry name" value="Nucleotide cyclase"/>
    <property type="match status" value="1"/>
</dbReference>
<dbReference type="PANTHER" id="PTHR43081:SF1">
    <property type="entry name" value="ADENYLATE CYCLASE, TERMINAL-DIFFERENTIATION SPECIFIC"/>
    <property type="match status" value="1"/>
</dbReference>
<dbReference type="GO" id="GO:0004016">
    <property type="term" value="F:adenylate cyclase activity"/>
    <property type="evidence" value="ECO:0007669"/>
    <property type="project" value="UniProtKB-ARBA"/>
</dbReference>
<proteinExistence type="predicted"/>
<dbReference type="PANTHER" id="PTHR43081">
    <property type="entry name" value="ADENYLATE CYCLASE, TERMINAL-DIFFERENTIATION SPECIFIC-RELATED"/>
    <property type="match status" value="1"/>
</dbReference>
<dbReference type="RefSeq" id="WP_079511766.1">
    <property type="nucleotide sequence ID" value="NZ_FUYL01000003.1"/>
</dbReference>
<dbReference type="InterPro" id="IPR003018">
    <property type="entry name" value="GAF"/>
</dbReference>
<dbReference type="SUPFAM" id="SSF55073">
    <property type="entry name" value="Nucleotide cyclase"/>
    <property type="match status" value="1"/>
</dbReference>
<accession>A0A1T5B037</accession>
<dbReference type="AlphaFoldDB" id="A0A1T5B037"/>
<dbReference type="SMART" id="SM00065">
    <property type="entry name" value="GAF"/>
    <property type="match status" value="1"/>
</dbReference>
<dbReference type="EMBL" id="FUYL01000003">
    <property type="protein sequence ID" value="SKB40566.1"/>
    <property type="molecule type" value="Genomic_DNA"/>
</dbReference>
<keyword evidence="3" id="KW-1185">Reference proteome</keyword>
<reference evidence="3" key="1">
    <citation type="submission" date="2017-02" db="EMBL/GenBank/DDBJ databases">
        <authorList>
            <person name="Varghese N."/>
            <person name="Submissions S."/>
        </authorList>
    </citation>
    <scope>NUCLEOTIDE SEQUENCE [LARGE SCALE GENOMIC DNA]</scope>
    <source>
        <strain evidence="3">DSM 23546</strain>
    </source>
</reference>
<feature type="domain" description="Guanylate cyclase" evidence="1">
    <location>
        <begin position="312"/>
        <end position="438"/>
    </location>
</feature>
<dbReference type="OrthoDB" id="1522078at2"/>
<dbReference type="GO" id="GO:0006171">
    <property type="term" value="P:cAMP biosynthetic process"/>
    <property type="evidence" value="ECO:0007669"/>
    <property type="project" value="TreeGrafter"/>
</dbReference>
<dbReference type="InterPro" id="IPR029016">
    <property type="entry name" value="GAF-like_dom_sf"/>
</dbReference>
<evidence type="ECO:0000259" key="1">
    <source>
        <dbReference type="PROSITE" id="PS50125"/>
    </source>
</evidence>
<dbReference type="InterPro" id="IPR050697">
    <property type="entry name" value="Adenylyl/Guanylyl_Cyclase_3/4"/>
</dbReference>
<dbReference type="SMART" id="SM00044">
    <property type="entry name" value="CYCc"/>
    <property type="match status" value="1"/>
</dbReference>
<dbReference type="GO" id="GO:0035556">
    <property type="term" value="P:intracellular signal transduction"/>
    <property type="evidence" value="ECO:0007669"/>
    <property type="project" value="InterPro"/>
</dbReference>
<dbReference type="SUPFAM" id="SSF55781">
    <property type="entry name" value="GAF domain-like"/>
    <property type="match status" value="1"/>
</dbReference>
<dbReference type="InterPro" id="IPR029787">
    <property type="entry name" value="Nucleotide_cyclase"/>
</dbReference>
<dbReference type="Gene3D" id="3.30.450.40">
    <property type="match status" value="1"/>
</dbReference>
<sequence>MSENGISLWIRALKYVLQRDKDSISLLKQTASFLNIELLVLDHDSKVLWGDAEKEYSYSVDLVCDRLRLGVVKCSNASGSFLVDLIKTLLTKEFEKKRIGKEVLSLYREINMIYGLSEMISEKIDTASIAEIALQESSQIIGSTHGLFLMYDPDEDEVTKLASFGDNPNSERNIKDQNEVLKSLILKGNAAIVPENRIKDNLSIQHLKAVMYAPLKVKHRTLGMVILGHKEKKEFTAAELKLLTTIALQTAAAIESAHLYQKGLKEARDREEAIRVIHEVTQKFVPSEFIKSLGKAKITEISLGDLTEREVTVVFADIREFTTISEGLSPKDNFLFVNGFNNRMGPIVRKNEGFIMQYLGDGFMALFPKGPQSALNASVEMHKVLHEYNKERVLKKRLPVKIGVGMQNGNLIMGITGDSNRLDAAIISDTVNTAARIEGLSKHYGTSILLTKECKDKLTNQQAFNFRFLGPVQVKGKQKSIDLYECINGDDDSLFDHKLQTMSTFNDAMSYYFNKEFAMAAVAFQEIFKLNTMDQTSKLFLNKSAHLITQEIEDNWKGIELMNTK</sequence>
<evidence type="ECO:0000313" key="2">
    <source>
        <dbReference type="EMBL" id="SKB40566.1"/>
    </source>
</evidence>
<name>A0A1T5B037_9FLAO</name>
<evidence type="ECO:0000313" key="3">
    <source>
        <dbReference type="Proteomes" id="UP000190339"/>
    </source>
</evidence>
<dbReference type="InterPro" id="IPR001054">
    <property type="entry name" value="A/G_cyclase"/>
</dbReference>
<dbReference type="Proteomes" id="UP000190339">
    <property type="component" value="Unassembled WGS sequence"/>
</dbReference>
<dbReference type="CDD" id="cd07302">
    <property type="entry name" value="CHD"/>
    <property type="match status" value="1"/>
</dbReference>
<dbReference type="STRING" id="561365.SAMN05660866_01275"/>
<protein>
    <submittedName>
        <fullName evidence="2">Adenylate cyclase, class 3</fullName>
    </submittedName>
</protein>
<organism evidence="2 3">
    <name type="scientific">Maribacter arcticus</name>
    <dbReference type="NCBI Taxonomy" id="561365"/>
    <lineage>
        <taxon>Bacteria</taxon>
        <taxon>Pseudomonadati</taxon>
        <taxon>Bacteroidota</taxon>
        <taxon>Flavobacteriia</taxon>
        <taxon>Flavobacteriales</taxon>
        <taxon>Flavobacteriaceae</taxon>
        <taxon>Maribacter</taxon>
    </lineage>
</organism>